<keyword evidence="11" id="KW-1185">Reference proteome</keyword>
<evidence type="ECO:0000256" key="7">
    <source>
        <dbReference type="ARBA" id="ARBA00048576"/>
    </source>
</evidence>
<evidence type="ECO:0000256" key="8">
    <source>
        <dbReference type="PROSITE-ProRule" id="PRU00533"/>
    </source>
</evidence>
<reference evidence="10 11" key="1">
    <citation type="submission" date="2014-04" db="EMBL/GenBank/DDBJ databases">
        <title>Draft genome sequence of Pantoea beijingensis strain LMG 27579, an emerging pathogen to Pleurotus eryngii with potential industrial application.</title>
        <authorList>
            <person name="Xu F."/>
            <person name="Liu Y."/>
            <person name="Wang S."/>
            <person name="Yin Y."/>
            <person name="Ma Y."/>
            <person name="Zhao S."/>
            <person name="Rong C."/>
        </authorList>
    </citation>
    <scope>NUCLEOTIDE SEQUENCE [LARGE SCALE GENOMIC DNA]</scope>
    <source>
        <strain evidence="10 11">LMG 27579</strain>
    </source>
</reference>
<dbReference type="InterPro" id="IPR018311">
    <property type="entry name" value="Autoind_synth_CS"/>
</dbReference>
<dbReference type="PANTHER" id="PTHR39322:SF1">
    <property type="entry name" value="ISOVALERYL-HOMOSERINE LACTONE SYNTHASE"/>
    <property type="match status" value="1"/>
</dbReference>
<gene>
    <name evidence="10" type="ORF">ED28_04915</name>
</gene>
<accession>A0A443IG13</accession>
<dbReference type="InterPro" id="IPR001690">
    <property type="entry name" value="Autoind_synthase"/>
</dbReference>
<dbReference type="Proteomes" id="UP000288794">
    <property type="component" value="Unassembled WGS sequence"/>
</dbReference>
<comment type="caution">
    <text evidence="10">The sequence shown here is derived from an EMBL/GenBank/DDBJ whole genome shotgun (WGS) entry which is preliminary data.</text>
</comment>
<comment type="catalytic activity">
    <reaction evidence="7 9">
        <text>a fatty acyl-[ACP] + S-adenosyl-L-methionine = an N-acyl-L-homoserine lactone + S-methyl-5'-thioadenosine + holo-[ACP] + H(+)</text>
        <dbReference type="Rhea" id="RHEA:10096"/>
        <dbReference type="Rhea" id="RHEA-COMP:9685"/>
        <dbReference type="Rhea" id="RHEA-COMP:14125"/>
        <dbReference type="ChEBI" id="CHEBI:15378"/>
        <dbReference type="ChEBI" id="CHEBI:17509"/>
        <dbReference type="ChEBI" id="CHEBI:55474"/>
        <dbReference type="ChEBI" id="CHEBI:59789"/>
        <dbReference type="ChEBI" id="CHEBI:64479"/>
        <dbReference type="ChEBI" id="CHEBI:138651"/>
        <dbReference type="EC" id="2.3.1.184"/>
    </reaction>
</comment>
<dbReference type="GO" id="GO:0061579">
    <property type="term" value="F:N-acyl homoserine lactone synthase activity"/>
    <property type="evidence" value="ECO:0007669"/>
    <property type="project" value="UniProtKB-UniRule"/>
</dbReference>
<evidence type="ECO:0000256" key="5">
    <source>
        <dbReference type="ARBA" id="ARBA00022691"/>
    </source>
</evidence>
<evidence type="ECO:0000256" key="3">
    <source>
        <dbReference type="ARBA" id="ARBA00022654"/>
    </source>
</evidence>
<evidence type="ECO:0000256" key="9">
    <source>
        <dbReference type="RuleBase" id="RU361135"/>
    </source>
</evidence>
<dbReference type="PRINTS" id="PR01549">
    <property type="entry name" value="AUTOINDCRSYN"/>
</dbReference>
<keyword evidence="4 9" id="KW-0808">Transferase</keyword>
<dbReference type="PROSITE" id="PS00949">
    <property type="entry name" value="AUTOINDUCER_SYNTH_1"/>
    <property type="match status" value="1"/>
</dbReference>
<name>A0A443IG13_9GAMM</name>
<sequence length="190" mass="21974">METNIRIEPRNNFNKTELRDIHQLRAKIFKDRMGWEVPILSGMEIDGYDALDPYYMVIRNNTDRVCGCWRLLPTKGPYMLKDTFPELLHGVLAPVSERVWELSRFAIETDNNNHFGFAQRAMDAMRKIVTFADENGIDKYVTVTTVPIERLLRHAGVDITRFGIPLNIGKERAVALEIHLGEKTRLALFQ</sequence>
<dbReference type="Pfam" id="PF00765">
    <property type="entry name" value="Autoind_synth"/>
    <property type="match status" value="1"/>
</dbReference>
<evidence type="ECO:0000256" key="4">
    <source>
        <dbReference type="ARBA" id="ARBA00022679"/>
    </source>
</evidence>
<dbReference type="AlphaFoldDB" id="A0A443IG13"/>
<dbReference type="GO" id="GO:0007165">
    <property type="term" value="P:signal transduction"/>
    <property type="evidence" value="ECO:0007669"/>
    <property type="project" value="TreeGrafter"/>
</dbReference>
<evidence type="ECO:0000256" key="1">
    <source>
        <dbReference type="ARBA" id="ARBA00012340"/>
    </source>
</evidence>
<dbReference type="Gene3D" id="3.40.630.30">
    <property type="match status" value="1"/>
</dbReference>
<dbReference type="GO" id="GO:0009372">
    <property type="term" value="P:quorum sensing"/>
    <property type="evidence" value="ECO:0007669"/>
    <property type="project" value="UniProtKB-UniRule"/>
</dbReference>
<dbReference type="PROSITE" id="PS51187">
    <property type="entry name" value="AUTOINDUCER_SYNTH_2"/>
    <property type="match status" value="1"/>
</dbReference>
<comment type="similarity">
    <text evidence="8 9">Belongs to the autoinducer synthase family.</text>
</comment>
<dbReference type="PANTHER" id="PTHR39322">
    <property type="entry name" value="ACYL-HOMOSERINE-LACTONE SYNTHASE"/>
    <property type="match status" value="1"/>
</dbReference>
<dbReference type="InterPro" id="IPR016181">
    <property type="entry name" value="Acyl_CoA_acyltransferase"/>
</dbReference>
<protein>
    <recommendedName>
        <fullName evidence="2 9">Acyl-homoserine-lactone synthase</fullName>
        <ecNumber evidence="1 9">2.3.1.184</ecNumber>
    </recommendedName>
    <alternativeName>
        <fullName evidence="9">Autoinducer synthesis protein</fullName>
    </alternativeName>
</protein>
<evidence type="ECO:0000313" key="11">
    <source>
        <dbReference type="Proteomes" id="UP000288794"/>
    </source>
</evidence>
<proteinExistence type="inferred from homology"/>
<evidence type="ECO:0000313" key="10">
    <source>
        <dbReference type="EMBL" id="RWR03015.1"/>
    </source>
</evidence>
<dbReference type="SUPFAM" id="SSF55729">
    <property type="entry name" value="Acyl-CoA N-acyltransferases (Nat)"/>
    <property type="match status" value="1"/>
</dbReference>
<organism evidence="10 11">
    <name type="scientific">[Pantoea] beijingensis</name>
    <dbReference type="NCBI Taxonomy" id="1324864"/>
    <lineage>
        <taxon>Bacteria</taxon>
        <taxon>Pseudomonadati</taxon>
        <taxon>Pseudomonadota</taxon>
        <taxon>Gammaproteobacteria</taxon>
        <taxon>Enterobacterales</taxon>
        <taxon>Erwiniaceae</taxon>
        <taxon>Erwinia</taxon>
    </lineage>
</organism>
<evidence type="ECO:0000256" key="6">
    <source>
        <dbReference type="ARBA" id="ARBA00022929"/>
    </source>
</evidence>
<dbReference type="EC" id="2.3.1.184" evidence="1 9"/>
<dbReference type="RefSeq" id="WP_128175794.1">
    <property type="nucleotide sequence ID" value="NZ_CP071409.1"/>
</dbReference>
<dbReference type="EMBL" id="JMEE01000005">
    <property type="protein sequence ID" value="RWR03015.1"/>
    <property type="molecule type" value="Genomic_DNA"/>
</dbReference>
<keyword evidence="6 8" id="KW-0071">Autoinducer synthesis</keyword>
<keyword evidence="5 9" id="KW-0949">S-adenosyl-L-methionine</keyword>
<keyword evidence="3 8" id="KW-0673">Quorum sensing</keyword>
<evidence type="ECO:0000256" key="2">
    <source>
        <dbReference type="ARBA" id="ARBA00018768"/>
    </source>
</evidence>